<keyword evidence="1" id="KW-0227">DNA damage</keyword>
<dbReference type="GO" id="GO:0006281">
    <property type="term" value="P:DNA repair"/>
    <property type="evidence" value="ECO:0007669"/>
    <property type="project" value="UniProtKB-KW"/>
</dbReference>
<reference evidence="5 6" key="1">
    <citation type="submission" date="2012-07" db="EMBL/GenBank/DDBJ databases">
        <title>The Genome Sequence of Actinomyces neuii subsp. anitratus BVS029A5.</title>
        <authorList>
            <consortium name="The Broad Institute Genome Sequencing Platform"/>
            <person name="Earl A."/>
            <person name="Ward D."/>
            <person name="Feldgarden M."/>
            <person name="Gevers D."/>
            <person name="Saerens B."/>
            <person name="Vaneechoutte M."/>
            <person name="Walker B."/>
            <person name="Young S.K."/>
            <person name="Zeng Q."/>
            <person name="Gargeya S."/>
            <person name="Fitzgerald M."/>
            <person name="Haas B."/>
            <person name="Abouelleil A."/>
            <person name="Alvarado L."/>
            <person name="Arachchi H.M."/>
            <person name="Berlin A."/>
            <person name="Chapman S.B."/>
            <person name="Goldberg J."/>
            <person name="Griggs A."/>
            <person name="Gujja S."/>
            <person name="Hansen M."/>
            <person name="Howarth C."/>
            <person name="Imamovic A."/>
            <person name="Larimer J."/>
            <person name="McCowen C."/>
            <person name="Montmayeur A."/>
            <person name="Murphy C."/>
            <person name="Neiman D."/>
            <person name="Pearson M."/>
            <person name="Priest M."/>
            <person name="Roberts A."/>
            <person name="Saif S."/>
            <person name="Shea T."/>
            <person name="Sisk P."/>
            <person name="Sykes S."/>
            <person name="Wortman J."/>
            <person name="Nusbaum C."/>
            <person name="Birren B."/>
        </authorList>
    </citation>
    <scope>NUCLEOTIDE SEQUENCE [LARGE SCALE GENOMIC DNA]</scope>
    <source>
        <strain evidence="5 6">BVS029A5</strain>
    </source>
</reference>
<dbReference type="AlphaFoldDB" id="K0YX66"/>
<dbReference type="SUPFAM" id="SSF52980">
    <property type="entry name" value="Restriction endonuclease-like"/>
    <property type="match status" value="1"/>
</dbReference>
<sequence>MTMSSFALSPSRALDFVSCPLKFRYRAIDKLPDPPSEAALRGTLVHAVLEQMYKQAPEGRTQEHAFSLLGPEWEKLSQEEYARQVVPTEAAEQELLEVSRSLLQSYFRIENPQLLAPAAMEQFIRTKIGNLNVCGFIDRVDLSPTGQVRIVDYKTGKSPSVRFQDDKIFQMLFYAMMWQSDRGALPARLQLIFLKDGKVLTIDPTPQQVEQMQERVLGIWNQIETAARQHAFRPRRSPLCRWCAFKDYCPAFGGTEPPQPEDATAHLLSAAD</sequence>
<protein>
    <recommendedName>
        <fullName evidence="4">PD-(D/E)XK endonuclease-like domain-containing protein</fullName>
    </recommendedName>
</protein>
<dbReference type="InterPro" id="IPR011604">
    <property type="entry name" value="PDDEXK-like_dom_sf"/>
</dbReference>
<evidence type="ECO:0000256" key="2">
    <source>
        <dbReference type="ARBA" id="ARBA00022806"/>
    </source>
</evidence>
<evidence type="ECO:0000256" key="3">
    <source>
        <dbReference type="ARBA" id="ARBA00023204"/>
    </source>
</evidence>
<dbReference type="PATRIC" id="fig|888439.3.peg.432"/>
<accession>K0YX66</accession>
<organism evidence="5 6">
    <name type="scientific">Winkia neuii BV029A5</name>
    <dbReference type="NCBI Taxonomy" id="888439"/>
    <lineage>
        <taxon>Bacteria</taxon>
        <taxon>Bacillati</taxon>
        <taxon>Actinomycetota</taxon>
        <taxon>Actinomycetes</taxon>
        <taxon>Actinomycetales</taxon>
        <taxon>Actinomycetaceae</taxon>
        <taxon>Winkia</taxon>
    </lineage>
</organism>
<comment type="caution">
    <text evidence="5">The sequence shown here is derived from an EMBL/GenBank/DDBJ whole genome shotgun (WGS) entry which is preliminary data.</text>
</comment>
<evidence type="ECO:0000313" key="5">
    <source>
        <dbReference type="EMBL" id="EJZ88168.1"/>
    </source>
</evidence>
<evidence type="ECO:0000259" key="4">
    <source>
        <dbReference type="Pfam" id="PF12705"/>
    </source>
</evidence>
<feature type="domain" description="PD-(D/E)XK endonuclease-like" evidence="4">
    <location>
        <begin position="8"/>
        <end position="250"/>
    </location>
</feature>
<evidence type="ECO:0000256" key="1">
    <source>
        <dbReference type="ARBA" id="ARBA00022763"/>
    </source>
</evidence>
<keyword evidence="6" id="KW-1185">Reference proteome</keyword>
<dbReference type="Gene3D" id="3.90.320.10">
    <property type="match status" value="1"/>
</dbReference>
<name>K0YX66_9ACTO</name>
<dbReference type="Pfam" id="PF12705">
    <property type="entry name" value="PDDEXK_1"/>
    <property type="match status" value="1"/>
</dbReference>
<dbReference type="eggNOG" id="COG2887">
    <property type="taxonomic scope" value="Bacteria"/>
</dbReference>
<dbReference type="InterPro" id="IPR038726">
    <property type="entry name" value="PDDEXK_AddAB-type"/>
</dbReference>
<dbReference type="OrthoDB" id="9791397at2"/>
<dbReference type="Proteomes" id="UP000006075">
    <property type="component" value="Unassembled WGS sequence"/>
</dbReference>
<keyword evidence="2" id="KW-0547">Nucleotide-binding</keyword>
<keyword evidence="2" id="KW-0067">ATP-binding</keyword>
<dbReference type="HOGENOM" id="CLU_049030_0_0_11"/>
<keyword evidence="3" id="KW-0234">DNA repair</keyword>
<keyword evidence="2" id="KW-0378">Hydrolase</keyword>
<dbReference type="GO" id="GO:0004386">
    <property type="term" value="F:helicase activity"/>
    <property type="evidence" value="ECO:0007669"/>
    <property type="project" value="UniProtKB-KW"/>
</dbReference>
<dbReference type="InterPro" id="IPR011335">
    <property type="entry name" value="Restrct_endonuc-II-like"/>
</dbReference>
<evidence type="ECO:0000313" key="6">
    <source>
        <dbReference type="Proteomes" id="UP000006075"/>
    </source>
</evidence>
<proteinExistence type="predicted"/>
<keyword evidence="2" id="KW-0347">Helicase</keyword>
<dbReference type="EMBL" id="AGWP01000002">
    <property type="protein sequence ID" value="EJZ88168.1"/>
    <property type="molecule type" value="Genomic_DNA"/>
</dbReference>
<gene>
    <name evidence="5" type="ORF">HMPREF9240_00427</name>
</gene>